<organism evidence="2 3">
    <name type="scientific">Candidatus Raymondbacteria bacterium RIFOXYD12_FULL_49_13</name>
    <dbReference type="NCBI Taxonomy" id="1817890"/>
    <lineage>
        <taxon>Bacteria</taxon>
        <taxon>Raymondiibacteriota</taxon>
    </lineage>
</organism>
<reference evidence="2 3" key="1">
    <citation type="journal article" date="2016" name="Nat. Commun.">
        <title>Thousands of microbial genomes shed light on interconnected biogeochemical processes in an aquifer system.</title>
        <authorList>
            <person name="Anantharaman K."/>
            <person name="Brown C.T."/>
            <person name="Hug L.A."/>
            <person name="Sharon I."/>
            <person name="Castelle C.J."/>
            <person name="Probst A.J."/>
            <person name="Thomas B.C."/>
            <person name="Singh A."/>
            <person name="Wilkins M.J."/>
            <person name="Karaoz U."/>
            <person name="Brodie E.L."/>
            <person name="Williams K.H."/>
            <person name="Hubbard S.S."/>
            <person name="Banfield J.F."/>
        </authorList>
    </citation>
    <scope>NUCLEOTIDE SEQUENCE [LARGE SCALE GENOMIC DNA]</scope>
</reference>
<evidence type="ECO:0000313" key="3">
    <source>
        <dbReference type="Proteomes" id="UP000179243"/>
    </source>
</evidence>
<dbReference type="EMBL" id="MFYX01000074">
    <property type="protein sequence ID" value="OGK04278.1"/>
    <property type="molecule type" value="Genomic_DNA"/>
</dbReference>
<keyword evidence="1" id="KW-0812">Transmembrane</keyword>
<accession>A0A1F7FCA8</accession>
<protein>
    <submittedName>
        <fullName evidence="2">Uncharacterized protein</fullName>
    </submittedName>
</protein>
<sequence length="135" mass="15518">METIAYRSDRRKGQVELKDFLILFTTIIFLAVFVIVRFSYIGQIMNRGKAKRTIQEILVKEKQFRKDHGRYGTLDEIGFVNPFPNNAVEFLVSSLNEYSIVAKENSLFDSFGDAIPGNEYFIGYANGAIEYGKRQ</sequence>
<evidence type="ECO:0000313" key="2">
    <source>
        <dbReference type="EMBL" id="OGK04278.1"/>
    </source>
</evidence>
<name>A0A1F7FCA8_UNCRA</name>
<keyword evidence="1" id="KW-0472">Membrane</keyword>
<dbReference type="Proteomes" id="UP000179243">
    <property type="component" value="Unassembled WGS sequence"/>
</dbReference>
<feature type="transmembrane region" description="Helical" evidence="1">
    <location>
        <begin position="20"/>
        <end position="42"/>
    </location>
</feature>
<gene>
    <name evidence="2" type="ORF">A2519_18120</name>
</gene>
<proteinExistence type="predicted"/>
<comment type="caution">
    <text evidence="2">The sequence shown here is derived from an EMBL/GenBank/DDBJ whole genome shotgun (WGS) entry which is preliminary data.</text>
</comment>
<keyword evidence="1" id="KW-1133">Transmembrane helix</keyword>
<dbReference type="AlphaFoldDB" id="A0A1F7FCA8"/>
<evidence type="ECO:0000256" key="1">
    <source>
        <dbReference type="SAM" id="Phobius"/>
    </source>
</evidence>